<name>A0A846Y5A0_9NOCA</name>
<protein>
    <submittedName>
        <fullName evidence="2">Uncharacterized protein</fullName>
    </submittedName>
</protein>
<evidence type="ECO:0000256" key="1">
    <source>
        <dbReference type="SAM" id="SignalP"/>
    </source>
</evidence>
<keyword evidence="3" id="KW-1185">Reference proteome</keyword>
<reference evidence="2 3" key="1">
    <citation type="submission" date="2020-04" db="EMBL/GenBank/DDBJ databases">
        <title>MicrobeNet Type strains.</title>
        <authorList>
            <person name="Nicholson A.C."/>
        </authorList>
    </citation>
    <scope>NUCLEOTIDE SEQUENCE [LARGE SCALE GENOMIC DNA]</scope>
    <source>
        <strain evidence="2 3">JCM 12354</strain>
    </source>
</reference>
<keyword evidence="1" id="KW-0732">Signal</keyword>
<feature type="signal peptide" evidence="1">
    <location>
        <begin position="1"/>
        <end position="28"/>
    </location>
</feature>
<gene>
    <name evidence="2" type="ORF">HGA08_24880</name>
</gene>
<organism evidence="2 3">
    <name type="scientific">Nocardia vermiculata</name>
    <dbReference type="NCBI Taxonomy" id="257274"/>
    <lineage>
        <taxon>Bacteria</taxon>
        <taxon>Bacillati</taxon>
        <taxon>Actinomycetota</taxon>
        <taxon>Actinomycetes</taxon>
        <taxon>Mycobacteriales</taxon>
        <taxon>Nocardiaceae</taxon>
        <taxon>Nocardia</taxon>
    </lineage>
</organism>
<comment type="caution">
    <text evidence="2">The sequence shown here is derived from an EMBL/GenBank/DDBJ whole genome shotgun (WGS) entry which is preliminary data.</text>
</comment>
<proteinExistence type="predicted"/>
<accession>A0A846Y5A0</accession>
<evidence type="ECO:0000313" key="2">
    <source>
        <dbReference type="EMBL" id="NKY53435.1"/>
    </source>
</evidence>
<dbReference type="EMBL" id="JAAXOP010000018">
    <property type="protein sequence ID" value="NKY53435.1"/>
    <property type="molecule type" value="Genomic_DNA"/>
</dbReference>
<feature type="chain" id="PRO_5032372377" evidence="1">
    <location>
        <begin position="29"/>
        <end position="90"/>
    </location>
</feature>
<dbReference type="RefSeq" id="WP_067876349.1">
    <property type="nucleotide sequence ID" value="NZ_JAAXOP010000018.1"/>
</dbReference>
<evidence type="ECO:0000313" key="3">
    <source>
        <dbReference type="Proteomes" id="UP000565711"/>
    </source>
</evidence>
<dbReference type="AlphaFoldDB" id="A0A846Y5A0"/>
<sequence length="90" mass="8831">MQITSVRGAVVAVAAGAAVLGAPAVAQASGIPLEPAVQEQAAPAQAEPVLALWDPQTGSSSLSSNVNARGLCIFQSLSAQGGLDCFNGAQ</sequence>
<dbReference type="Proteomes" id="UP000565711">
    <property type="component" value="Unassembled WGS sequence"/>
</dbReference>